<evidence type="ECO:0000313" key="3">
    <source>
        <dbReference type="Proteomes" id="UP000231658"/>
    </source>
</evidence>
<dbReference type="Proteomes" id="UP000231658">
    <property type="component" value="Unassembled WGS sequence"/>
</dbReference>
<dbReference type="EMBL" id="FLYE01000002">
    <property type="protein sequence ID" value="SCA55390.1"/>
    <property type="molecule type" value="Genomic_DNA"/>
</dbReference>
<dbReference type="STRING" id="1867952.MTBPR1_100031"/>
<keyword evidence="3" id="KW-1185">Reference proteome</keyword>
<feature type="chain" id="PRO_5008680632" evidence="1">
    <location>
        <begin position="25"/>
        <end position="219"/>
    </location>
</feature>
<proteinExistence type="predicted"/>
<protein>
    <submittedName>
        <fullName evidence="2">Uncharacterized protein</fullName>
    </submittedName>
</protein>
<keyword evidence="1" id="KW-0732">Signal</keyword>
<organism evidence="2 3">
    <name type="scientific">Candidatus Terasakiella magnetica</name>
    <dbReference type="NCBI Taxonomy" id="1867952"/>
    <lineage>
        <taxon>Bacteria</taxon>
        <taxon>Pseudomonadati</taxon>
        <taxon>Pseudomonadota</taxon>
        <taxon>Alphaproteobacteria</taxon>
        <taxon>Rhodospirillales</taxon>
        <taxon>Terasakiellaceae</taxon>
        <taxon>Terasakiella</taxon>
    </lineage>
</organism>
<gene>
    <name evidence="2" type="ORF">MTBPR1_100031</name>
</gene>
<accession>A0A1C3RDM1</accession>
<evidence type="ECO:0000313" key="2">
    <source>
        <dbReference type="EMBL" id="SCA55390.1"/>
    </source>
</evidence>
<feature type="signal peptide" evidence="1">
    <location>
        <begin position="1"/>
        <end position="24"/>
    </location>
</feature>
<reference evidence="2 3" key="1">
    <citation type="submission" date="2016-07" db="EMBL/GenBank/DDBJ databases">
        <authorList>
            <person name="Lefevre C.T."/>
        </authorList>
    </citation>
    <scope>NUCLEOTIDE SEQUENCE [LARGE SCALE GENOMIC DNA]</scope>
    <source>
        <strain evidence="2">PR1</strain>
    </source>
</reference>
<sequence>MHKRMPSFIFIALYLFTSVSTALAAPSLGSKDEVTLAPQTTETTKLLVKIMNEINCPKKPCKLNEVEALYKKLLKTNQNPFFLLYSANISQYSAASPKELMVARSQENMAIHKILNIQNDSFYTLSVQAREIASHYKSGLFFPANQKKHRHWLSVAQSFYESALYRCPNRHKAKCFIPHPQEPPKFSPEETEYLNSLRIRENEIEQRLKRLHRESGFID</sequence>
<name>A0A1C3RDM1_9PROT</name>
<evidence type="ECO:0000256" key="1">
    <source>
        <dbReference type="SAM" id="SignalP"/>
    </source>
</evidence>
<dbReference type="AlphaFoldDB" id="A0A1C3RDM1"/>